<dbReference type="GO" id="GO:0046872">
    <property type="term" value="F:metal ion binding"/>
    <property type="evidence" value="ECO:0007669"/>
    <property type="project" value="UniProtKB-KW"/>
</dbReference>
<evidence type="ECO:0000313" key="12">
    <source>
        <dbReference type="Proteomes" id="UP000694580"/>
    </source>
</evidence>
<dbReference type="GO" id="GO:0003924">
    <property type="term" value="F:GTPase activity"/>
    <property type="evidence" value="ECO:0007669"/>
    <property type="project" value="InterPro"/>
</dbReference>
<evidence type="ECO:0000313" key="11">
    <source>
        <dbReference type="Ensembl" id="ENSDCDP00010043584.1"/>
    </source>
</evidence>
<reference evidence="11 12" key="1">
    <citation type="submission" date="2020-06" db="EMBL/GenBank/DDBJ databases">
        <authorList>
            <consortium name="Wellcome Sanger Institute Data Sharing"/>
        </authorList>
    </citation>
    <scope>NUCLEOTIDE SEQUENCE [LARGE SCALE GENOMIC DNA]</scope>
</reference>
<sequence length="248" mass="27866">MRLKLLDDGTATFTATGSSTQKAETTNPEIVFFAEAGSAALLLKCVNAGRFTLTVELSDMGNQQIDLSPTPHVAMVGLDSAGKTTILYRMKFNDFLQAIPTKGFNHEDIIFGRSKSISLGVWDVGGQEKLRPLWRSYLRHMDGLVFVVDSNDKERLEEAKVEFQRIAQAPESQGLPILVLANKQDLPQALSVFDVEKALRLCELGSDTMYHTEACNAMDWNALNHGLEKLHEMILKNKKKKRRTRKWR</sequence>
<feature type="binding site" evidence="9">
    <location>
        <position position="101"/>
    </location>
    <ligand>
        <name>Mg(2+)</name>
        <dbReference type="ChEBI" id="CHEBI:18420"/>
    </ligand>
</feature>
<dbReference type="FunFam" id="3.40.50.300:FF:000412">
    <property type="entry name" value="ADP-ribosylation factor 1"/>
    <property type="match status" value="1"/>
</dbReference>
<keyword evidence="9" id="KW-0479">Metal-binding</keyword>
<dbReference type="InterPro" id="IPR024156">
    <property type="entry name" value="Small_GTPase_ARF"/>
</dbReference>
<organism evidence="11 12">
    <name type="scientific">Denticeps clupeoides</name>
    <name type="common">denticle herring</name>
    <dbReference type="NCBI Taxonomy" id="299321"/>
    <lineage>
        <taxon>Eukaryota</taxon>
        <taxon>Metazoa</taxon>
        <taxon>Chordata</taxon>
        <taxon>Craniata</taxon>
        <taxon>Vertebrata</taxon>
        <taxon>Euteleostomi</taxon>
        <taxon>Actinopterygii</taxon>
        <taxon>Neopterygii</taxon>
        <taxon>Teleostei</taxon>
        <taxon>Clupei</taxon>
        <taxon>Clupeiformes</taxon>
        <taxon>Denticipitoidei</taxon>
        <taxon>Denticipitidae</taxon>
        <taxon>Denticeps</taxon>
    </lineage>
</organism>
<dbReference type="RefSeq" id="XP_028841643.1">
    <property type="nucleotide sequence ID" value="XM_028985810.1"/>
</dbReference>
<dbReference type="GeneID" id="114793707"/>
<evidence type="ECO:0000256" key="10">
    <source>
        <dbReference type="RuleBase" id="RU003925"/>
    </source>
</evidence>
<dbReference type="Ensembl" id="ENSDCDT00010053650.1">
    <property type="protein sequence ID" value="ENSDCDP00010043584.1"/>
    <property type="gene ID" value="ENSDCDG00010027166.1"/>
</dbReference>
<dbReference type="SMART" id="SM00178">
    <property type="entry name" value="SAR"/>
    <property type="match status" value="1"/>
</dbReference>
<dbReference type="Gene3D" id="3.40.50.300">
    <property type="entry name" value="P-loop containing nucleotide triphosphate hydrolases"/>
    <property type="match status" value="1"/>
</dbReference>
<gene>
    <name evidence="11" type="primary">LOC114793707</name>
</gene>
<dbReference type="PRINTS" id="PR00328">
    <property type="entry name" value="SAR1GTPBP"/>
</dbReference>
<evidence type="ECO:0000256" key="2">
    <source>
        <dbReference type="ARBA" id="ARBA00022741"/>
    </source>
</evidence>
<dbReference type="SMART" id="SM00175">
    <property type="entry name" value="RAB"/>
    <property type="match status" value="1"/>
</dbReference>
<feature type="binding site" evidence="8">
    <location>
        <begin position="77"/>
        <end position="84"/>
    </location>
    <ligand>
        <name>GTP</name>
        <dbReference type="ChEBI" id="CHEBI:37565"/>
    </ligand>
</feature>
<dbReference type="NCBIfam" id="TIGR00231">
    <property type="entry name" value="small_GTP"/>
    <property type="match status" value="1"/>
</dbReference>
<dbReference type="SUPFAM" id="SSF52540">
    <property type="entry name" value="P-loop containing nucleoside triphosphate hydrolases"/>
    <property type="match status" value="1"/>
</dbReference>
<evidence type="ECO:0000256" key="9">
    <source>
        <dbReference type="PIRSR" id="PIRSR606689-2"/>
    </source>
</evidence>
<name>A0AAY4DEP4_9TELE</name>
<keyword evidence="3 8" id="KW-0342">GTP-binding</keyword>
<keyword evidence="2 8" id="KW-0547">Nucleotide-binding</keyword>
<evidence type="ECO:0000256" key="4">
    <source>
        <dbReference type="ARBA" id="ARBA00054077"/>
    </source>
</evidence>
<evidence type="ECO:0000256" key="5">
    <source>
        <dbReference type="ARBA" id="ARBA00061881"/>
    </source>
</evidence>
<dbReference type="GO" id="GO:0005525">
    <property type="term" value="F:GTP binding"/>
    <property type="evidence" value="ECO:0007669"/>
    <property type="project" value="UniProtKB-KW"/>
</dbReference>
<dbReference type="InterPro" id="IPR006689">
    <property type="entry name" value="Small_GTPase_ARF/SAR"/>
</dbReference>
<accession>A0AAY4DEP4</accession>
<evidence type="ECO:0000256" key="1">
    <source>
        <dbReference type="ARBA" id="ARBA00010290"/>
    </source>
</evidence>
<feature type="binding site" evidence="9">
    <location>
        <position position="84"/>
    </location>
    <ligand>
        <name>Mg(2+)</name>
        <dbReference type="ChEBI" id="CHEBI:18420"/>
    </ligand>
</feature>
<dbReference type="Pfam" id="PF00025">
    <property type="entry name" value="Arf"/>
    <property type="match status" value="1"/>
</dbReference>
<dbReference type="GO" id="GO:0030010">
    <property type="term" value="P:establishment of cell polarity"/>
    <property type="evidence" value="ECO:0007669"/>
    <property type="project" value="UniProtKB-ARBA"/>
</dbReference>
<comment type="similarity">
    <text evidence="1 10">Belongs to the small GTPase superfamily. Arf family.</text>
</comment>
<comment type="function">
    <text evidence="4">GTPase that recruits MYO1E to MHC class II-containing vesicles via the effector protein ARL14EP and hence controls the movement of these vesicles along the actin cytoskeleton in dendritic cells.</text>
</comment>
<dbReference type="InterPro" id="IPR027417">
    <property type="entry name" value="P-loop_NTPase"/>
</dbReference>
<protein>
    <recommendedName>
        <fullName evidence="6">ADP-ribosylation factor-like protein 14</fullName>
    </recommendedName>
    <alternativeName>
        <fullName evidence="7">ADP-ribosylation factor 7</fullName>
    </alternativeName>
</protein>
<dbReference type="SMART" id="SM00177">
    <property type="entry name" value="ARF"/>
    <property type="match status" value="1"/>
</dbReference>
<dbReference type="PANTHER" id="PTHR11711">
    <property type="entry name" value="ADP RIBOSYLATION FACTOR-RELATED"/>
    <property type="match status" value="1"/>
</dbReference>
<dbReference type="AlphaFoldDB" id="A0AAY4DEP4"/>
<evidence type="ECO:0000256" key="7">
    <source>
        <dbReference type="ARBA" id="ARBA00077764"/>
    </source>
</evidence>
<reference evidence="11" key="3">
    <citation type="submission" date="2025-09" db="UniProtKB">
        <authorList>
            <consortium name="Ensembl"/>
        </authorList>
    </citation>
    <scope>IDENTIFICATION</scope>
</reference>
<dbReference type="PROSITE" id="PS51417">
    <property type="entry name" value="ARF"/>
    <property type="match status" value="1"/>
</dbReference>
<dbReference type="Proteomes" id="UP000694580">
    <property type="component" value="Chromosome 7"/>
</dbReference>
<evidence type="ECO:0000256" key="3">
    <source>
        <dbReference type="ARBA" id="ARBA00023134"/>
    </source>
</evidence>
<dbReference type="GeneTree" id="ENSGT00940000161341"/>
<comment type="subunit">
    <text evidence="5">Interacts with ARL14EP.</text>
</comment>
<keyword evidence="9" id="KW-0460">Magnesium</keyword>
<feature type="binding site" evidence="8">
    <location>
        <position position="126"/>
    </location>
    <ligand>
        <name>GTP</name>
        <dbReference type="ChEBI" id="CHEBI:37565"/>
    </ligand>
</feature>
<evidence type="ECO:0000256" key="6">
    <source>
        <dbReference type="ARBA" id="ARBA00072405"/>
    </source>
</evidence>
<dbReference type="InterPro" id="IPR005225">
    <property type="entry name" value="Small_GTP-bd"/>
</dbReference>
<proteinExistence type="inferred from homology"/>
<evidence type="ECO:0000256" key="8">
    <source>
        <dbReference type="PIRSR" id="PIRSR606689-1"/>
    </source>
</evidence>
<dbReference type="PROSITE" id="PS51419">
    <property type="entry name" value="RAB"/>
    <property type="match status" value="1"/>
</dbReference>
<reference evidence="11" key="2">
    <citation type="submission" date="2025-08" db="UniProtKB">
        <authorList>
            <consortium name="Ensembl"/>
        </authorList>
    </citation>
    <scope>IDENTIFICATION</scope>
</reference>
<feature type="binding site" evidence="8">
    <location>
        <begin position="182"/>
        <end position="185"/>
    </location>
    <ligand>
        <name>GTP</name>
        <dbReference type="ChEBI" id="CHEBI:37565"/>
    </ligand>
</feature>
<keyword evidence="12" id="KW-1185">Reference proteome</keyword>